<dbReference type="EMBL" id="KB446559">
    <property type="protein sequence ID" value="EME81786.1"/>
    <property type="molecule type" value="Genomic_DNA"/>
</dbReference>
<dbReference type="VEuPathDB" id="FungiDB:MYCFIDRAFT_211454"/>
<sequence length="87" mass="9520">MHKNYAAWLLIALSSGAFGAAIGLAPIIARVDKRAEAVEDYIIPIDKRHGAEAIEKRHGAEAVEDYIIPIDKRHGAEAVDDYIIPID</sequence>
<evidence type="ECO:0000313" key="2">
    <source>
        <dbReference type="Proteomes" id="UP000016932"/>
    </source>
</evidence>
<dbReference type="GeneID" id="19337412"/>
<evidence type="ECO:0000313" key="1">
    <source>
        <dbReference type="EMBL" id="EME81786.1"/>
    </source>
</evidence>
<dbReference type="Proteomes" id="UP000016932">
    <property type="component" value="Unassembled WGS sequence"/>
</dbReference>
<dbReference type="OrthoDB" id="5342726at2759"/>
<keyword evidence="2" id="KW-1185">Reference proteome</keyword>
<gene>
    <name evidence="1" type="ORF">MYCFIDRAFT_211454</name>
</gene>
<dbReference type="KEGG" id="pfj:MYCFIDRAFT_211454"/>
<accession>M3AB42</accession>
<organism evidence="1 2">
    <name type="scientific">Pseudocercospora fijiensis (strain CIRAD86)</name>
    <name type="common">Black leaf streak disease fungus</name>
    <name type="synonym">Mycosphaerella fijiensis</name>
    <dbReference type="NCBI Taxonomy" id="383855"/>
    <lineage>
        <taxon>Eukaryota</taxon>
        <taxon>Fungi</taxon>
        <taxon>Dikarya</taxon>
        <taxon>Ascomycota</taxon>
        <taxon>Pezizomycotina</taxon>
        <taxon>Dothideomycetes</taxon>
        <taxon>Dothideomycetidae</taxon>
        <taxon>Mycosphaerellales</taxon>
        <taxon>Mycosphaerellaceae</taxon>
        <taxon>Pseudocercospora</taxon>
    </lineage>
</organism>
<name>M3AB42_PSEFD</name>
<dbReference type="eggNOG" id="ENOG502RV98">
    <property type="taxonomic scope" value="Eukaryota"/>
</dbReference>
<reference evidence="1 2" key="1">
    <citation type="journal article" date="2012" name="PLoS Pathog.">
        <title>Diverse lifestyles and strategies of plant pathogenesis encoded in the genomes of eighteen Dothideomycetes fungi.</title>
        <authorList>
            <person name="Ohm R.A."/>
            <person name="Feau N."/>
            <person name="Henrissat B."/>
            <person name="Schoch C.L."/>
            <person name="Horwitz B.A."/>
            <person name="Barry K.W."/>
            <person name="Condon B.J."/>
            <person name="Copeland A.C."/>
            <person name="Dhillon B."/>
            <person name="Glaser F."/>
            <person name="Hesse C.N."/>
            <person name="Kosti I."/>
            <person name="LaButti K."/>
            <person name="Lindquist E.A."/>
            <person name="Lucas S."/>
            <person name="Salamov A.A."/>
            <person name="Bradshaw R.E."/>
            <person name="Ciuffetti L."/>
            <person name="Hamelin R.C."/>
            <person name="Kema G.H.J."/>
            <person name="Lawrence C."/>
            <person name="Scott J.A."/>
            <person name="Spatafora J.W."/>
            <person name="Turgeon B.G."/>
            <person name="de Wit P.J.G.M."/>
            <person name="Zhong S."/>
            <person name="Goodwin S.B."/>
            <person name="Grigoriev I.V."/>
        </authorList>
    </citation>
    <scope>NUCLEOTIDE SEQUENCE [LARGE SCALE GENOMIC DNA]</scope>
    <source>
        <strain evidence="1 2">CIRAD86</strain>
    </source>
</reference>
<dbReference type="HOGENOM" id="CLU_2484279_0_0_1"/>
<dbReference type="RefSeq" id="XP_007927346.1">
    <property type="nucleotide sequence ID" value="XM_007929155.1"/>
</dbReference>
<proteinExistence type="predicted"/>
<dbReference type="AlphaFoldDB" id="M3AB42"/>
<protein>
    <submittedName>
        <fullName evidence="1">Uncharacterized protein</fullName>
    </submittedName>
</protein>